<accession>A0A3S1DHS1</accession>
<name>A0A3S1DHS1_9BACL</name>
<dbReference type="Pfam" id="PF06445">
    <property type="entry name" value="GyrI-like"/>
    <property type="match status" value="1"/>
</dbReference>
<comment type="caution">
    <text evidence="2">The sequence shown here is derived from an EMBL/GenBank/DDBJ whole genome shotgun (WGS) entry which is preliminary data.</text>
</comment>
<dbReference type="SUPFAM" id="SSF55136">
    <property type="entry name" value="Probable bacterial effector-binding domain"/>
    <property type="match status" value="1"/>
</dbReference>
<dbReference type="InterPro" id="IPR008319">
    <property type="entry name" value="GyrI-like_CCH_Lin2189-like"/>
</dbReference>
<feature type="domain" description="GyrI-like small molecule binding" evidence="1">
    <location>
        <begin position="19"/>
        <end position="211"/>
    </location>
</feature>
<evidence type="ECO:0000313" key="3">
    <source>
        <dbReference type="Proteomes" id="UP000279446"/>
    </source>
</evidence>
<gene>
    <name evidence="2" type="ORF">EJP82_23520</name>
</gene>
<organism evidence="2 3">
    <name type="scientific">Paenibacillus anaericanus</name>
    <dbReference type="NCBI Taxonomy" id="170367"/>
    <lineage>
        <taxon>Bacteria</taxon>
        <taxon>Bacillati</taxon>
        <taxon>Bacillota</taxon>
        <taxon>Bacilli</taxon>
        <taxon>Bacillales</taxon>
        <taxon>Paenibacillaceae</taxon>
        <taxon>Paenibacillus</taxon>
    </lineage>
</organism>
<protein>
    <recommendedName>
        <fullName evidence="1">GyrI-like small molecule binding domain-containing protein</fullName>
    </recommendedName>
</protein>
<reference evidence="2 3" key="1">
    <citation type="submission" date="2018-12" db="EMBL/GenBank/DDBJ databases">
        <authorList>
            <person name="Sun L."/>
            <person name="Chen Z."/>
        </authorList>
    </citation>
    <scope>NUCLEOTIDE SEQUENCE [LARGE SCALE GENOMIC DNA]</scope>
    <source>
        <strain evidence="2 3">DSM 15890</strain>
    </source>
</reference>
<sequence>MMKHEWKKQEKSLYLPKNKPELVTVPSFNFFTIDGKGNPNHEAFAEAIGVLYSLSYGIKMLPKKGIIPSGYYDYSIYPLEGIWDLSDEGKATQILDAHSLDKNELVYKIMIRQPDFVTTELAMDTIETVSKKKPHPLLETVKFEAIEDGLSVQILHNGPYDNEPESFERMSQFCLENNLERTKLTHREIYISDARKTAPEKLKTVLRISVK</sequence>
<dbReference type="Gene3D" id="3.20.80.10">
    <property type="entry name" value="Regulatory factor, effector binding domain"/>
    <property type="match status" value="1"/>
</dbReference>
<evidence type="ECO:0000259" key="1">
    <source>
        <dbReference type="Pfam" id="PF06445"/>
    </source>
</evidence>
<dbReference type="OrthoDB" id="4772335at2"/>
<dbReference type="InterPro" id="IPR029442">
    <property type="entry name" value="GyrI-like"/>
</dbReference>
<dbReference type="EMBL" id="RZNY01000030">
    <property type="protein sequence ID" value="RUT41456.1"/>
    <property type="molecule type" value="Genomic_DNA"/>
</dbReference>
<dbReference type="PIRSF" id="PIRSF031644">
    <property type="entry name" value="UCP031644"/>
    <property type="match status" value="1"/>
</dbReference>
<keyword evidence="3" id="KW-1185">Reference proteome</keyword>
<proteinExistence type="predicted"/>
<dbReference type="InterPro" id="IPR011256">
    <property type="entry name" value="Reg_factor_effector_dom_sf"/>
</dbReference>
<dbReference type="AlphaFoldDB" id="A0A3S1DHS1"/>
<evidence type="ECO:0000313" key="2">
    <source>
        <dbReference type="EMBL" id="RUT41456.1"/>
    </source>
</evidence>
<dbReference type="Proteomes" id="UP000279446">
    <property type="component" value="Unassembled WGS sequence"/>
</dbReference>